<feature type="transmembrane region" description="Helical" evidence="1">
    <location>
        <begin position="186"/>
        <end position="210"/>
    </location>
</feature>
<organism evidence="3 4">
    <name type="scientific">Branchiostoma lanceolatum</name>
    <name type="common">Common lancelet</name>
    <name type="synonym">Amphioxus lanceolatum</name>
    <dbReference type="NCBI Taxonomy" id="7740"/>
    <lineage>
        <taxon>Eukaryota</taxon>
        <taxon>Metazoa</taxon>
        <taxon>Chordata</taxon>
        <taxon>Cephalochordata</taxon>
        <taxon>Leptocardii</taxon>
        <taxon>Amphioxiformes</taxon>
        <taxon>Branchiostomatidae</taxon>
        <taxon>Branchiostoma</taxon>
    </lineage>
</organism>
<sequence>MAGATLTTRSTRPFLVTAALFVLLQLTLTVEPATAQTTPLVTGAPDPNRELRSEILIVFELQAVWALIVMAVILWAESRDQWEVVKHGSSIGPLAGVVISVVVIALLVAPPNNGTGAQSGFITLLTQSCVAAGLFIGGAISGFLTKRHIGVGPRFSYATMSLLIAVGLMTSISGTVNAALRVGQDGGLAGVILGSICMFLWVVAFAWYMYRVCTCGRGQAA</sequence>
<evidence type="ECO:0000313" key="4">
    <source>
        <dbReference type="Proteomes" id="UP000838412"/>
    </source>
</evidence>
<keyword evidence="4" id="KW-1185">Reference proteome</keyword>
<dbReference type="Proteomes" id="UP000838412">
    <property type="component" value="Chromosome 16"/>
</dbReference>
<keyword evidence="1" id="KW-0812">Transmembrane</keyword>
<evidence type="ECO:0000256" key="2">
    <source>
        <dbReference type="SAM" id="SignalP"/>
    </source>
</evidence>
<keyword evidence="1" id="KW-0472">Membrane</keyword>
<feature type="chain" id="PRO_5035447087" evidence="2">
    <location>
        <begin position="36"/>
        <end position="221"/>
    </location>
</feature>
<keyword evidence="1" id="KW-1133">Transmembrane helix</keyword>
<feature type="transmembrane region" description="Helical" evidence="1">
    <location>
        <begin position="157"/>
        <end position="180"/>
    </location>
</feature>
<evidence type="ECO:0000313" key="3">
    <source>
        <dbReference type="EMBL" id="CAH1247474.1"/>
    </source>
</evidence>
<protein>
    <submittedName>
        <fullName evidence="3">Hypp7930 protein</fullName>
    </submittedName>
</protein>
<keyword evidence="2" id="KW-0732">Signal</keyword>
<evidence type="ECO:0000256" key="1">
    <source>
        <dbReference type="SAM" id="Phobius"/>
    </source>
</evidence>
<reference evidence="3" key="1">
    <citation type="submission" date="2022-01" db="EMBL/GenBank/DDBJ databases">
        <authorList>
            <person name="Braso-Vives M."/>
        </authorList>
    </citation>
    <scope>NUCLEOTIDE SEQUENCE</scope>
</reference>
<feature type="signal peptide" evidence="2">
    <location>
        <begin position="1"/>
        <end position="35"/>
    </location>
</feature>
<feature type="transmembrane region" description="Helical" evidence="1">
    <location>
        <begin position="121"/>
        <end position="145"/>
    </location>
</feature>
<name>A0A8J9Z5S6_BRALA</name>
<feature type="transmembrane region" description="Helical" evidence="1">
    <location>
        <begin position="88"/>
        <end position="109"/>
    </location>
</feature>
<dbReference type="EMBL" id="OV696701">
    <property type="protein sequence ID" value="CAH1247474.1"/>
    <property type="molecule type" value="Genomic_DNA"/>
</dbReference>
<gene>
    <name evidence="3" type="primary">Hypp7930</name>
    <name evidence="3" type="ORF">BLAG_LOCUS9127</name>
</gene>
<proteinExistence type="predicted"/>
<accession>A0A8J9Z5S6</accession>
<dbReference type="AlphaFoldDB" id="A0A8J9Z5S6"/>
<feature type="transmembrane region" description="Helical" evidence="1">
    <location>
        <begin position="55"/>
        <end position="76"/>
    </location>
</feature>